<comment type="pathway">
    <text evidence="2">Carbohydrate biosynthesis; dTDP-L-rhamnose biosynthesis.</text>
</comment>
<dbReference type="CDD" id="cd05254">
    <property type="entry name" value="dTDP_HR_like_SDR_e"/>
    <property type="match status" value="1"/>
</dbReference>
<dbReference type="Pfam" id="PF04321">
    <property type="entry name" value="RmlD_sub_bind"/>
    <property type="match status" value="1"/>
</dbReference>
<dbReference type="SUPFAM" id="SSF51735">
    <property type="entry name" value="NAD(P)-binding Rossmann-fold domains"/>
    <property type="match status" value="1"/>
</dbReference>
<evidence type="ECO:0000259" key="3">
    <source>
        <dbReference type="Pfam" id="PF04321"/>
    </source>
</evidence>
<organism evidence="4">
    <name type="scientific">uncultured Anaerotruncus sp</name>
    <dbReference type="NCBI Taxonomy" id="905011"/>
    <lineage>
        <taxon>Bacteria</taxon>
        <taxon>Bacillati</taxon>
        <taxon>Bacillota</taxon>
        <taxon>Clostridia</taxon>
        <taxon>Eubacteriales</taxon>
        <taxon>Oscillospiraceae</taxon>
        <taxon>Anaerotruncus</taxon>
        <taxon>environmental samples</taxon>
    </lineage>
</organism>
<dbReference type="NCBIfam" id="TIGR01214">
    <property type="entry name" value="rmlD"/>
    <property type="match status" value="1"/>
</dbReference>
<dbReference type="GO" id="GO:0005829">
    <property type="term" value="C:cytosol"/>
    <property type="evidence" value="ECO:0007669"/>
    <property type="project" value="TreeGrafter"/>
</dbReference>
<dbReference type="InterPro" id="IPR005913">
    <property type="entry name" value="dTDP_dehydrorham_reduct"/>
</dbReference>
<dbReference type="InterPro" id="IPR029903">
    <property type="entry name" value="RmlD-like-bd"/>
</dbReference>
<dbReference type="EMBL" id="FMHG01000002">
    <property type="protein sequence ID" value="SCJ87039.1"/>
    <property type="molecule type" value="Genomic_DNA"/>
</dbReference>
<gene>
    <name evidence="4" type="primary">rfbD_2</name>
    <name evidence="4" type="ORF">SAMEA3545359_02423</name>
</gene>
<evidence type="ECO:0000313" key="4">
    <source>
        <dbReference type="EMBL" id="SCJ87039.1"/>
    </source>
</evidence>
<evidence type="ECO:0000256" key="1">
    <source>
        <dbReference type="ARBA" id="ARBA00010944"/>
    </source>
</evidence>
<dbReference type="GO" id="GO:0008831">
    <property type="term" value="F:dTDP-4-dehydrorhamnose reductase activity"/>
    <property type="evidence" value="ECO:0007669"/>
    <property type="project" value="UniProtKB-EC"/>
</dbReference>
<sequence length="297" mass="32520">MKVLITGVNGQLGSELRRDLASGRTELGEIPAALKSAQVVGVDVAELDITDGPAVQQYLQNNPVDVIINCAAMTNVDGCEKELEVAFKVNALGARNLAIAAEAIGAKLIHVSTDYVFAGDGFSPYIEWDLVNPKSIYGKSKALGEQYVQTFCSRYFIVRTAWLYGYEGNNFVKTIMRVARKNGSIKVVDDQLGNPTNAVDLAHHLLKLAATEQYGIYHCTGIGICSWYDFASKIVELAGIDCQVNACTTEEYGSPTRRPAYSALDNMALRCTVGDEMRPWEEALTCFFENYTESEKA</sequence>
<dbReference type="Gene3D" id="3.40.50.720">
    <property type="entry name" value="NAD(P)-binding Rossmann-like Domain"/>
    <property type="match status" value="1"/>
</dbReference>
<comment type="similarity">
    <text evidence="1 2">Belongs to the dTDP-4-dehydrorhamnose reductase family.</text>
</comment>
<dbReference type="GO" id="GO:0019305">
    <property type="term" value="P:dTDP-rhamnose biosynthetic process"/>
    <property type="evidence" value="ECO:0007669"/>
    <property type="project" value="UniProtKB-UniPathway"/>
</dbReference>
<dbReference type="PANTHER" id="PTHR10491">
    <property type="entry name" value="DTDP-4-DEHYDRORHAMNOSE REDUCTASE"/>
    <property type="match status" value="1"/>
</dbReference>
<dbReference type="EC" id="1.1.1.133" evidence="2"/>
<dbReference type="PANTHER" id="PTHR10491:SF4">
    <property type="entry name" value="METHIONINE ADENOSYLTRANSFERASE 2 SUBUNIT BETA"/>
    <property type="match status" value="1"/>
</dbReference>
<reference evidence="4" key="1">
    <citation type="submission" date="2015-09" db="EMBL/GenBank/DDBJ databases">
        <authorList>
            <consortium name="Pathogen Informatics"/>
        </authorList>
    </citation>
    <scope>NUCLEOTIDE SEQUENCE</scope>
    <source>
        <strain evidence="4">2789STDY5834896</strain>
    </source>
</reference>
<evidence type="ECO:0000256" key="2">
    <source>
        <dbReference type="RuleBase" id="RU364082"/>
    </source>
</evidence>
<dbReference type="AlphaFoldDB" id="A0A1C6JYB0"/>
<dbReference type="UniPathway" id="UPA00124"/>
<proteinExistence type="inferred from homology"/>
<dbReference type="InterPro" id="IPR036291">
    <property type="entry name" value="NAD(P)-bd_dom_sf"/>
</dbReference>
<protein>
    <recommendedName>
        <fullName evidence="2">dTDP-4-dehydrorhamnose reductase</fullName>
        <ecNumber evidence="2">1.1.1.133</ecNumber>
    </recommendedName>
</protein>
<accession>A0A1C6JYB0</accession>
<keyword evidence="2 4" id="KW-0560">Oxidoreductase</keyword>
<comment type="function">
    <text evidence="2">Catalyzes the reduction of dTDP-6-deoxy-L-lyxo-4-hexulose to yield dTDP-L-rhamnose.</text>
</comment>
<keyword evidence="2" id="KW-0521">NADP</keyword>
<dbReference type="Gene3D" id="3.90.25.10">
    <property type="entry name" value="UDP-galactose 4-epimerase, domain 1"/>
    <property type="match status" value="1"/>
</dbReference>
<feature type="domain" description="RmlD-like substrate binding" evidence="3">
    <location>
        <begin position="1"/>
        <end position="291"/>
    </location>
</feature>
<name>A0A1C6JYB0_9FIRM</name>